<evidence type="ECO:0000313" key="2">
    <source>
        <dbReference type="Proteomes" id="UP000735302"/>
    </source>
</evidence>
<organism evidence="1 2">
    <name type="scientific">Plakobranchus ocellatus</name>
    <dbReference type="NCBI Taxonomy" id="259542"/>
    <lineage>
        <taxon>Eukaryota</taxon>
        <taxon>Metazoa</taxon>
        <taxon>Spiralia</taxon>
        <taxon>Lophotrochozoa</taxon>
        <taxon>Mollusca</taxon>
        <taxon>Gastropoda</taxon>
        <taxon>Heterobranchia</taxon>
        <taxon>Euthyneura</taxon>
        <taxon>Panpulmonata</taxon>
        <taxon>Sacoglossa</taxon>
        <taxon>Placobranchoidea</taxon>
        <taxon>Plakobranchidae</taxon>
        <taxon>Plakobranchus</taxon>
    </lineage>
</organism>
<evidence type="ECO:0000313" key="1">
    <source>
        <dbReference type="EMBL" id="GFO19256.1"/>
    </source>
</evidence>
<gene>
    <name evidence="1" type="ORF">PoB_004576100</name>
</gene>
<reference evidence="1 2" key="1">
    <citation type="journal article" date="2021" name="Elife">
        <title>Chloroplast acquisition without the gene transfer in kleptoplastic sea slugs, Plakobranchus ocellatus.</title>
        <authorList>
            <person name="Maeda T."/>
            <person name="Takahashi S."/>
            <person name="Yoshida T."/>
            <person name="Shimamura S."/>
            <person name="Takaki Y."/>
            <person name="Nagai Y."/>
            <person name="Toyoda A."/>
            <person name="Suzuki Y."/>
            <person name="Arimoto A."/>
            <person name="Ishii H."/>
            <person name="Satoh N."/>
            <person name="Nishiyama T."/>
            <person name="Hasebe M."/>
            <person name="Maruyama T."/>
            <person name="Minagawa J."/>
            <person name="Obokata J."/>
            <person name="Shigenobu S."/>
        </authorList>
    </citation>
    <scope>NUCLEOTIDE SEQUENCE [LARGE SCALE GENOMIC DNA]</scope>
</reference>
<accession>A0AAV4B7B4</accession>
<comment type="caution">
    <text evidence="1">The sequence shown here is derived from an EMBL/GenBank/DDBJ whole genome shotgun (WGS) entry which is preliminary data.</text>
</comment>
<evidence type="ECO:0008006" key="3">
    <source>
        <dbReference type="Google" id="ProtNLM"/>
    </source>
</evidence>
<sequence>MKLWCNGGGPSLSTCIIQTCFVFDLCDRNTVYCCKLDFYTGKKKISPCDVTFDIERLITLYLDRGRALYFDNFNTSPILFMYLKECGTLARPLGLGQSSLFCLTAQHFPCMLHPKPKTKRQTPQRKCVVCSERPKRKFSRFECQDCDVCLHVNRCSELFDTKKDSKWADTPTFEQSN</sequence>
<name>A0AAV4B7B4_9GAST</name>
<dbReference type="Proteomes" id="UP000735302">
    <property type="component" value="Unassembled WGS sequence"/>
</dbReference>
<keyword evidence="2" id="KW-1185">Reference proteome</keyword>
<dbReference type="AlphaFoldDB" id="A0AAV4B7B4"/>
<protein>
    <recommendedName>
        <fullName evidence="3">PiggyBac transposable element-derived protein domain-containing protein</fullName>
    </recommendedName>
</protein>
<dbReference type="EMBL" id="BLXT01005060">
    <property type="protein sequence ID" value="GFO19256.1"/>
    <property type="molecule type" value="Genomic_DNA"/>
</dbReference>
<proteinExistence type="predicted"/>